<dbReference type="PRINTS" id="PR00888">
    <property type="entry name" value="SM22CALPONIN"/>
</dbReference>
<dbReference type="PANTHER" id="PTHR47385:SF14">
    <property type="entry name" value="TRANSGELIN"/>
    <property type="match status" value="1"/>
</dbReference>
<comment type="caution">
    <text evidence="2">The sequence shown here is derived from an EMBL/GenBank/DDBJ whole genome shotgun (WGS) entry which is preliminary data.</text>
</comment>
<dbReference type="InterPro" id="IPR050606">
    <property type="entry name" value="Calponin-like"/>
</dbReference>
<dbReference type="Proteomes" id="UP001328107">
    <property type="component" value="Unassembled WGS sequence"/>
</dbReference>
<dbReference type="GO" id="GO:0051015">
    <property type="term" value="F:actin filament binding"/>
    <property type="evidence" value="ECO:0007669"/>
    <property type="project" value="TreeGrafter"/>
</dbReference>
<dbReference type="SUPFAM" id="SSF47576">
    <property type="entry name" value="Calponin-homology domain, CH-domain"/>
    <property type="match status" value="1"/>
</dbReference>
<feature type="non-terminal residue" evidence="2">
    <location>
        <position position="181"/>
    </location>
</feature>
<dbReference type="GO" id="GO:0015629">
    <property type="term" value="C:actin cytoskeleton"/>
    <property type="evidence" value="ECO:0007669"/>
    <property type="project" value="TreeGrafter"/>
</dbReference>
<dbReference type="AlphaFoldDB" id="A0AAN4ZLU5"/>
<accession>A0AAN4ZLU5</accession>
<dbReference type="GO" id="GO:0007015">
    <property type="term" value="P:actin filament organization"/>
    <property type="evidence" value="ECO:0007669"/>
    <property type="project" value="TreeGrafter"/>
</dbReference>
<sequence>YLSTHNTNHIRQHTLSYSLLASSFSIPSQMAEGWFKFTGASPYPPLTANSDHSKFTYGILQNRQFRMGWIQGKHDKENENMVLDWIARTVGISLDGDNAAEKLIDGMILCQFMHCLNSHALARKISYKSSRFGATENLENFQDALIALGLNRSQLFPISDLIEKKELSSLVNTLVTLKKIV</sequence>
<evidence type="ECO:0000259" key="1">
    <source>
        <dbReference type="PROSITE" id="PS50021"/>
    </source>
</evidence>
<proteinExistence type="predicted"/>
<dbReference type="Gene3D" id="1.10.418.10">
    <property type="entry name" value="Calponin-like domain"/>
    <property type="match status" value="1"/>
</dbReference>
<evidence type="ECO:0000313" key="2">
    <source>
        <dbReference type="EMBL" id="GMR40813.1"/>
    </source>
</evidence>
<name>A0AAN4ZLU5_9BILA</name>
<dbReference type="EMBL" id="BTRK01000003">
    <property type="protein sequence ID" value="GMR40813.1"/>
    <property type="molecule type" value="Genomic_DNA"/>
</dbReference>
<feature type="non-terminal residue" evidence="2">
    <location>
        <position position="1"/>
    </location>
</feature>
<evidence type="ECO:0000313" key="3">
    <source>
        <dbReference type="Proteomes" id="UP001328107"/>
    </source>
</evidence>
<dbReference type="InterPro" id="IPR003096">
    <property type="entry name" value="SM22_calponin"/>
</dbReference>
<feature type="domain" description="Calponin-homology (CH)" evidence="1">
    <location>
        <begin position="76"/>
        <end position="181"/>
    </location>
</feature>
<keyword evidence="3" id="KW-1185">Reference proteome</keyword>
<dbReference type="PANTHER" id="PTHR47385">
    <property type="entry name" value="CALPONIN"/>
    <property type="match status" value="1"/>
</dbReference>
<dbReference type="InterPro" id="IPR001715">
    <property type="entry name" value="CH_dom"/>
</dbReference>
<dbReference type="Pfam" id="PF00307">
    <property type="entry name" value="CH"/>
    <property type="match status" value="1"/>
</dbReference>
<organism evidence="2 3">
    <name type="scientific">Pristionchus mayeri</name>
    <dbReference type="NCBI Taxonomy" id="1317129"/>
    <lineage>
        <taxon>Eukaryota</taxon>
        <taxon>Metazoa</taxon>
        <taxon>Ecdysozoa</taxon>
        <taxon>Nematoda</taxon>
        <taxon>Chromadorea</taxon>
        <taxon>Rhabditida</taxon>
        <taxon>Rhabditina</taxon>
        <taxon>Diplogasteromorpha</taxon>
        <taxon>Diplogasteroidea</taxon>
        <taxon>Neodiplogasteridae</taxon>
        <taxon>Pristionchus</taxon>
    </lineage>
</organism>
<dbReference type="SMART" id="SM00033">
    <property type="entry name" value="CH"/>
    <property type="match status" value="1"/>
</dbReference>
<dbReference type="PROSITE" id="PS50021">
    <property type="entry name" value="CH"/>
    <property type="match status" value="1"/>
</dbReference>
<protein>
    <recommendedName>
        <fullName evidence="1">Calponin-homology (CH) domain-containing protein</fullName>
    </recommendedName>
</protein>
<reference evidence="3" key="1">
    <citation type="submission" date="2022-10" db="EMBL/GenBank/DDBJ databases">
        <title>Genome assembly of Pristionchus species.</title>
        <authorList>
            <person name="Yoshida K."/>
            <person name="Sommer R.J."/>
        </authorList>
    </citation>
    <scope>NUCLEOTIDE SEQUENCE [LARGE SCALE GENOMIC DNA]</scope>
    <source>
        <strain evidence="3">RS5460</strain>
    </source>
</reference>
<gene>
    <name evidence="2" type="ORF">PMAYCL1PPCAC_11008</name>
</gene>
<dbReference type="InterPro" id="IPR036872">
    <property type="entry name" value="CH_dom_sf"/>
</dbReference>